<dbReference type="Proteomes" id="UP000823631">
    <property type="component" value="Unassembled WGS sequence"/>
</dbReference>
<dbReference type="Gene3D" id="1.10.150.650">
    <property type="match status" value="1"/>
</dbReference>
<dbReference type="EMBL" id="JADINH010000138">
    <property type="protein sequence ID" value="MBO8416018.1"/>
    <property type="molecule type" value="Genomic_DNA"/>
</dbReference>
<dbReference type="GO" id="GO:0004534">
    <property type="term" value="F:5'-3' RNA exonuclease activity"/>
    <property type="evidence" value="ECO:0007669"/>
    <property type="project" value="TreeGrafter"/>
</dbReference>
<evidence type="ECO:0000313" key="3">
    <source>
        <dbReference type="Proteomes" id="UP000823631"/>
    </source>
</evidence>
<dbReference type="InterPro" id="IPR004013">
    <property type="entry name" value="PHP_dom"/>
</dbReference>
<reference evidence="2" key="1">
    <citation type="submission" date="2020-10" db="EMBL/GenBank/DDBJ databases">
        <authorList>
            <person name="Gilroy R."/>
        </authorList>
    </citation>
    <scope>NUCLEOTIDE SEQUENCE</scope>
    <source>
        <strain evidence="2">17213</strain>
    </source>
</reference>
<dbReference type="Gene3D" id="3.20.20.140">
    <property type="entry name" value="Metal-dependent hydrolases"/>
    <property type="match status" value="1"/>
</dbReference>
<dbReference type="PANTHER" id="PTHR42924:SF3">
    <property type="entry name" value="POLYMERASE_HISTIDINOL PHOSPHATASE N-TERMINAL DOMAIN-CONTAINING PROTEIN"/>
    <property type="match status" value="1"/>
</dbReference>
<evidence type="ECO:0000259" key="1">
    <source>
        <dbReference type="SMART" id="SM00481"/>
    </source>
</evidence>
<comment type="caution">
    <text evidence="2">The sequence shown here is derived from an EMBL/GenBank/DDBJ whole genome shotgun (WGS) entry which is preliminary data.</text>
</comment>
<dbReference type="InterPro" id="IPR003141">
    <property type="entry name" value="Pol/His_phosphatase_N"/>
</dbReference>
<dbReference type="InterPro" id="IPR016195">
    <property type="entry name" value="Pol/histidinol_Pase-like"/>
</dbReference>
<dbReference type="PANTHER" id="PTHR42924">
    <property type="entry name" value="EXONUCLEASE"/>
    <property type="match status" value="1"/>
</dbReference>
<dbReference type="AlphaFoldDB" id="A0A9D9GT12"/>
<organism evidence="2 3">
    <name type="scientific">Candidatus Avisuccinivibrio stercorigallinarum</name>
    <dbReference type="NCBI Taxonomy" id="2840704"/>
    <lineage>
        <taxon>Bacteria</taxon>
        <taxon>Pseudomonadati</taxon>
        <taxon>Pseudomonadota</taxon>
        <taxon>Gammaproteobacteria</taxon>
        <taxon>Aeromonadales</taxon>
        <taxon>Succinivibrionaceae</taxon>
        <taxon>Succinivibrionaceae incertae sedis</taxon>
        <taxon>Candidatus Avisuccinivibrio</taxon>
    </lineage>
</organism>
<protein>
    <submittedName>
        <fullName evidence="2">PHP domain-containing protein</fullName>
    </submittedName>
</protein>
<dbReference type="CDD" id="cd07438">
    <property type="entry name" value="PHP_HisPPase_AMP"/>
    <property type="match status" value="1"/>
</dbReference>
<feature type="domain" description="Polymerase/histidinol phosphatase N-terminal" evidence="1">
    <location>
        <begin position="7"/>
        <end position="71"/>
    </location>
</feature>
<dbReference type="SUPFAM" id="SSF89550">
    <property type="entry name" value="PHP domain-like"/>
    <property type="match status" value="1"/>
</dbReference>
<reference evidence="2" key="2">
    <citation type="journal article" date="2021" name="PeerJ">
        <title>Extensive microbial diversity within the chicken gut microbiome revealed by metagenomics and culture.</title>
        <authorList>
            <person name="Gilroy R."/>
            <person name="Ravi A."/>
            <person name="Getino M."/>
            <person name="Pursley I."/>
            <person name="Horton D.L."/>
            <person name="Alikhan N.F."/>
            <person name="Baker D."/>
            <person name="Gharbi K."/>
            <person name="Hall N."/>
            <person name="Watson M."/>
            <person name="Adriaenssens E.M."/>
            <person name="Foster-Nyarko E."/>
            <person name="Jarju S."/>
            <person name="Secka A."/>
            <person name="Antonio M."/>
            <person name="Oren A."/>
            <person name="Chaudhuri R.R."/>
            <person name="La Ragione R."/>
            <person name="Hildebrand F."/>
            <person name="Pallen M.J."/>
        </authorList>
    </citation>
    <scope>NUCLEOTIDE SEQUENCE</scope>
    <source>
        <strain evidence="2">17213</strain>
    </source>
</reference>
<evidence type="ECO:0000313" key="2">
    <source>
        <dbReference type="EMBL" id="MBO8416018.1"/>
    </source>
</evidence>
<proteinExistence type="predicted"/>
<dbReference type="GO" id="GO:0035312">
    <property type="term" value="F:5'-3' DNA exonuclease activity"/>
    <property type="evidence" value="ECO:0007669"/>
    <property type="project" value="TreeGrafter"/>
</dbReference>
<dbReference type="InterPro" id="IPR052018">
    <property type="entry name" value="PHP_domain"/>
</dbReference>
<sequence length="297" mass="32720">MPEVSLIDLHSHSNASDGAFTPEELVAFAKKRGVKVLALTDHDTTGGIERAMAAAGDGLQLVPGIEVSTTWKNFQIHVAALFIDIHAPCIEELMQVQAQKRLERALAIGRLLERQGFENAYERTKAQAGEGASITRGNYSRYIASTGACRTSDEAFNKYLRRGRPAYVATRWGSVEDAVKIILEAGGIPVLAHPRRYEMTNTKLRELIACFKQAGGVALEAASSQQKPNDRIYLADLCVRFELLASVGSDFHALNTWRDPGHNLMLPEGRCTALWEAEQYRHLFTVHTQKSVTAGTN</sequence>
<accession>A0A9D9GT12</accession>
<gene>
    <name evidence="2" type="ORF">IAB19_06545</name>
</gene>
<dbReference type="SMART" id="SM00481">
    <property type="entry name" value="POLIIIAc"/>
    <property type="match status" value="1"/>
</dbReference>
<dbReference type="Pfam" id="PF02811">
    <property type="entry name" value="PHP"/>
    <property type="match status" value="1"/>
</dbReference>
<name>A0A9D9GT12_9GAMM</name>